<dbReference type="EMBL" id="LJXT01000005">
    <property type="protein sequence ID" value="KPQ19838.1"/>
    <property type="molecule type" value="Genomic_DNA"/>
</dbReference>
<feature type="signal peptide" evidence="1">
    <location>
        <begin position="1"/>
        <end position="21"/>
    </location>
</feature>
<evidence type="ECO:0000259" key="2">
    <source>
        <dbReference type="Pfam" id="PF09832"/>
    </source>
</evidence>
<dbReference type="Proteomes" id="UP000050421">
    <property type="component" value="Unassembled WGS sequence"/>
</dbReference>
<evidence type="ECO:0000313" key="3">
    <source>
        <dbReference type="EMBL" id="KPQ19838.1"/>
    </source>
</evidence>
<proteinExistence type="predicted"/>
<evidence type="ECO:0000256" key="1">
    <source>
        <dbReference type="SAM" id="SignalP"/>
    </source>
</evidence>
<comment type="caution">
    <text evidence="3">The sequence shown here is derived from an EMBL/GenBank/DDBJ whole genome shotgun (WGS) entry which is preliminary data.</text>
</comment>
<reference evidence="3 4" key="1">
    <citation type="submission" date="2015-09" db="EMBL/GenBank/DDBJ databases">
        <title>Identification and resolution of microdiversity through metagenomic sequencing of parallel consortia.</title>
        <authorList>
            <person name="Nelson W.C."/>
            <person name="Romine M.F."/>
            <person name="Lindemann S.R."/>
        </authorList>
    </citation>
    <scope>NUCLEOTIDE SEQUENCE [LARGE SCALE GENOMIC DNA]</scope>
    <source>
        <strain evidence="3">HL-49</strain>
    </source>
</reference>
<organism evidence="3 4">
    <name type="scientific">Algoriphagus marincola HL-49</name>
    <dbReference type="NCBI Taxonomy" id="1305737"/>
    <lineage>
        <taxon>Bacteria</taxon>
        <taxon>Pseudomonadati</taxon>
        <taxon>Bacteroidota</taxon>
        <taxon>Cytophagia</taxon>
        <taxon>Cytophagales</taxon>
        <taxon>Cyclobacteriaceae</taxon>
        <taxon>Algoriphagus</taxon>
    </lineage>
</organism>
<evidence type="ECO:0000313" key="4">
    <source>
        <dbReference type="Proteomes" id="UP000050421"/>
    </source>
</evidence>
<feature type="domain" description="DUF2059" evidence="2">
    <location>
        <begin position="72"/>
        <end position="130"/>
    </location>
</feature>
<dbReference type="InterPro" id="IPR018637">
    <property type="entry name" value="DUF2059"/>
</dbReference>
<dbReference type="eggNOG" id="COG3184">
    <property type="taxonomic scope" value="Bacteria"/>
</dbReference>
<dbReference type="AlphaFoldDB" id="A0A0P7YVD4"/>
<dbReference type="Pfam" id="PF09832">
    <property type="entry name" value="DUF2059"/>
    <property type="match status" value="1"/>
</dbReference>
<keyword evidence="1" id="KW-0732">Signal</keyword>
<gene>
    <name evidence="3" type="ORF">HLUCCX10_01470</name>
</gene>
<feature type="chain" id="PRO_5006146664" description="DUF2059 domain-containing protein" evidence="1">
    <location>
        <begin position="22"/>
        <end position="139"/>
    </location>
</feature>
<sequence length="139" mass="15876">MKKLVFSLALFCLILPNISKAQSNETVNRLMEVMQISESMSGMVDMMKQNPAFSSSVPADFWDEFKAEITSDELIAEVAEVYKKYYTEEEMLQLIEFYSSPIGKKTLEITPQLSGETMQIGQRYGMQVFQKLMEKSGTE</sequence>
<accession>A0A0P7YVD4</accession>
<name>A0A0P7YVD4_9BACT</name>
<dbReference type="PATRIC" id="fig|1305737.6.peg.914"/>
<protein>
    <recommendedName>
        <fullName evidence="2">DUF2059 domain-containing protein</fullName>
    </recommendedName>
</protein>
<dbReference type="OrthoDB" id="1143459at2"/>